<proteinExistence type="predicted"/>
<sequence>MSDKEMPPTHPSSDRSADAPENEKVLSSSSGDEDFEERLQEQLQKLQEMEQRQLQQLQQTRQLIEDIRDIQEQRQNQRQNQQENHHYDIPIAQPSPYHISSRVASNPMARVPLYLTHVCYGRPYCHSSCCSTASSQYPSVSTFDQSLITSTFLPVPVPIQQLPSQYVPSYLPTNSSNILPGQSASRNPNVGSDNPNPFHELATIPEMPSPMPSPPPQLRRQIRNQNEVEPKKPKSEDNGAEP</sequence>
<protein>
    <submittedName>
        <fullName evidence="3">Uncharacterized protein</fullName>
    </submittedName>
</protein>
<name>A0A914Y3X7_9BILA</name>
<feature type="compositionally biased region" description="Polar residues" evidence="1">
    <location>
        <begin position="177"/>
        <end position="195"/>
    </location>
</feature>
<evidence type="ECO:0000256" key="1">
    <source>
        <dbReference type="SAM" id="MobiDB-lite"/>
    </source>
</evidence>
<feature type="compositionally biased region" description="Basic and acidic residues" evidence="1">
    <location>
        <begin position="1"/>
        <end position="24"/>
    </location>
</feature>
<feature type="compositionally biased region" description="Basic and acidic residues" evidence="1">
    <location>
        <begin position="226"/>
        <end position="242"/>
    </location>
</feature>
<dbReference type="WBParaSite" id="PSU_v2.g149.t1">
    <property type="protein sequence ID" value="PSU_v2.g149.t1"/>
    <property type="gene ID" value="PSU_v2.g149"/>
</dbReference>
<evidence type="ECO:0000313" key="3">
    <source>
        <dbReference type="WBParaSite" id="PSU_v2.g149.t1"/>
    </source>
</evidence>
<organism evidence="2 3">
    <name type="scientific">Panagrolaimus superbus</name>
    <dbReference type="NCBI Taxonomy" id="310955"/>
    <lineage>
        <taxon>Eukaryota</taxon>
        <taxon>Metazoa</taxon>
        <taxon>Ecdysozoa</taxon>
        <taxon>Nematoda</taxon>
        <taxon>Chromadorea</taxon>
        <taxon>Rhabditida</taxon>
        <taxon>Tylenchina</taxon>
        <taxon>Panagrolaimomorpha</taxon>
        <taxon>Panagrolaimoidea</taxon>
        <taxon>Panagrolaimidae</taxon>
        <taxon>Panagrolaimus</taxon>
    </lineage>
</organism>
<feature type="region of interest" description="Disordered" evidence="1">
    <location>
        <begin position="177"/>
        <end position="242"/>
    </location>
</feature>
<reference evidence="3" key="1">
    <citation type="submission" date="2022-11" db="UniProtKB">
        <authorList>
            <consortium name="WormBaseParasite"/>
        </authorList>
    </citation>
    <scope>IDENTIFICATION</scope>
</reference>
<feature type="compositionally biased region" description="Pro residues" evidence="1">
    <location>
        <begin position="207"/>
        <end position="217"/>
    </location>
</feature>
<dbReference type="Proteomes" id="UP000887577">
    <property type="component" value="Unplaced"/>
</dbReference>
<dbReference type="AlphaFoldDB" id="A0A914Y3X7"/>
<accession>A0A914Y3X7</accession>
<keyword evidence="2" id="KW-1185">Reference proteome</keyword>
<feature type="region of interest" description="Disordered" evidence="1">
    <location>
        <begin position="1"/>
        <end position="38"/>
    </location>
</feature>
<evidence type="ECO:0000313" key="2">
    <source>
        <dbReference type="Proteomes" id="UP000887577"/>
    </source>
</evidence>